<reference evidence="7 8" key="2">
    <citation type="submission" date="2019-01" db="EMBL/GenBank/DDBJ databases">
        <title>Tautonia sociabilis, a novel thermotolerant planctomycete of Isosphaeraceae family, isolated from a 4000 m deep subterranean habitat.</title>
        <authorList>
            <person name="Kovaleva O.L."/>
            <person name="Elcheninov A.G."/>
            <person name="Van Heerden E."/>
            <person name="Toshchakov S.V."/>
            <person name="Novikov A."/>
            <person name="Bonch-Osmolovskaya E.A."/>
            <person name="Kublanov I.V."/>
        </authorList>
    </citation>
    <scope>NUCLEOTIDE SEQUENCE [LARGE SCALE GENOMIC DNA]</scope>
    <source>
        <strain evidence="7 8">GM2012</strain>
    </source>
</reference>
<dbReference type="SMART" id="SM00752">
    <property type="entry name" value="HTTM"/>
    <property type="match status" value="1"/>
</dbReference>
<name>A0A432MNI6_9BACT</name>
<reference evidence="7 8" key="1">
    <citation type="submission" date="2018-12" db="EMBL/GenBank/DDBJ databases">
        <authorList>
            <person name="Toschakov S.V."/>
        </authorList>
    </citation>
    <scope>NUCLEOTIDE SEQUENCE [LARGE SCALE GENOMIC DNA]</scope>
    <source>
        <strain evidence="7 8">GM2012</strain>
    </source>
</reference>
<feature type="transmembrane region" description="Helical" evidence="5">
    <location>
        <begin position="187"/>
        <end position="206"/>
    </location>
</feature>
<comment type="caution">
    <text evidence="7">The sequence shown here is derived from an EMBL/GenBank/DDBJ whole genome shotgun (WGS) entry which is preliminary data.</text>
</comment>
<dbReference type="InterPro" id="IPR052964">
    <property type="entry name" value="Sporulation_signal_mat"/>
</dbReference>
<protein>
    <submittedName>
        <fullName evidence="7">HTTM domain-containing protein</fullName>
    </submittedName>
</protein>
<keyword evidence="4 5" id="KW-0472">Membrane</keyword>
<feature type="transmembrane region" description="Helical" evidence="5">
    <location>
        <begin position="38"/>
        <end position="58"/>
    </location>
</feature>
<evidence type="ECO:0000256" key="1">
    <source>
        <dbReference type="ARBA" id="ARBA00004127"/>
    </source>
</evidence>
<evidence type="ECO:0000256" key="5">
    <source>
        <dbReference type="SAM" id="Phobius"/>
    </source>
</evidence>
<dbReference type="GO" id="GO:0012505">
    <property type="term" value="C:endomembrane system"/>
    <property type="evidence" value="ECO:0007669"/>
    <property type="project" value="UniProtKB-SubCell"/>
</dbReference>
<keyword evidence="3 5" id="KW-1133">Transmembrane helix</keyword>
<evidence type="ECO:0000313" key="8">
    <source>
        <dbReference type="Proteomes" id="UP000280296"/>
    </source>
</evidence>
<dbReference type="OrthoDB" id="128729at2"/>
<evidence type="ECO:0000256" key="4">
    <source>
        <dbReference type="ARBA" id="ARBA00023136"/>
    </source>
</evidence>
<feature type="transmembrane region" description="Helical" evidence="5">
    <location>
        <begin position="237"/>
        <end position="258"/>
    </location>
</feature>
<sequence length="359" mass="40101">MRRILTVPAVRGLVERSRSFAEGWNAFWFTPADPTLTGVLRVLTGLMLLYTHAVWGLALDDFFGPTPWLSAEMVRDHQQFEFAYSFWWWVEPEWMWTAHGLSLAILALFTVGLWTRVTSVLALIVAISYANRVPMALFGLDQINVMLTLYLTIGDGGRAVSLDRWLARRRGKGPATPSARANLGRRLIQIHMCVIYFFAGVSKLQGPSWWDGEAMWLAFANLEYQSMDMTWLAWHPLLLNAMTHATVLWEVFFCALVWNRWWRPVMLGCGTAMHLGIGACLGMWTFGLIMLVGCASFLPDEVARSIVSAFSRRRAGRPARVAIPAAAVPASAAAKTGHRPMGAVVSVDYGRHRSPADAS</sequence>
<keyword evidence="8" id="KW-1185">Reference proteome</keyword>
<dbReference type="Proteomes" id="UP000280296">
    <property type="component" value="Unassembled WGS sequence"/>
</dbReference>
<keyword evidence="2 5" id="KW-0812">Transmembrane</keyword>
<gene>
    <name evidence="7" type="ORF">TsocGM_05130</name>
</gene>
<proteinExistence type="predicted"/>
<dbReference type="PANTHER" id="PTHR39535:SF2">
    <property type="entry name" value="HTTM DOMAIN-CONTAINING PROTEIN"/>
    <property type="match status" value="1"/>
</dbReference>
<accession>A0A432MNI6</accession>
<dbReference type="InterPro" id="IPR011020">
    <property type="entry name" value="HTTM-like"/>
</dbReference>
<dbReference type="RefSeq" id="WP_126724235.1">
    <property type="nucleotide sequence ID" value="NZ_RYZH01000007.1"/>
</dbReference>
<feature type="domain" description="HTTM-like" evidence="6">
    <location>
        <begin position="29"/>
        <end position="302"/>
    </location>
</feature>
<dbReference type="AlphaFoldDB" id="A0A432MNI6"/>
<evidence type="ECO:0000256" key="3">
    <source>
        <dbReference type="ARBA" id="ARBA00022989"/>
    </source>
</evidence>
<feature type="transmembrane region" description="Helical" evidence="5">
    <location>
        <begin position="265"/>
        <end position="298"/>
    </location>
</feature>
<organism evidence="7 8">
    <name type="scientific">Tautonia sociabilis</name>
    <dbReference type="NCBI Taxonomy" id="2080755"/>
    <lineage>
        <taxon>Bacteria</taxon>
        <taxon>Pseudomonadati</taxon>
        <taxon>Planctomycetota</taxon>
        <taxon>Planctomycetia</taxon>
        <taxon>Isosphaerales</taxon>
        <taxon>Isosphaeraceae</taxon>
        <taxon>Tautonia</taxon>
    </lineage>
</organism>
<evidence type="ECO:0000256" key="2">
    <source>
        <dbReference type="ARBA" id="ARBA00022692"/>
    </source>
</evidence>
<comment type="subcellular location">
    <subcellularLocation>
        <location evidence="1">Endomembrane system</location>
        <topology evidence="1">Multi-pass membrane protein</topology>
    </subcellularLocation>
</comment>
<dbReference type="PANTHER" id="PTHR39535">
    <property type="entry name" value="SPORULATION-DELAYING PROTEIN SDPB"/>
    <property type="match status" value="1"/>
</dbReference>
<evidence type="ECO:0000313" key="7">
    <source>
        <dbReference type="EMBL" id="RUL88747.1"/>
    </source>
</evidence>
<dbReference type="EMBL" id="RYZH01000007">
    <property type="protein sequence ID" value="RUL88747.1"/>
    <property type="molecule type" value="Genomic_DNA"/>
</dbReference>
<evidence type="ECO:0000259" key="6">
    <source>
        <dbReference type="SMART" id="SM00752"/>
    </source>
</evidence>